<evidence type="ECO:0000313" key="3">
    <source>
        <dbReference type="Proteomes" id="UP000613740"/>
    </source>
</evidence>
<name>A0A835WTA5_9CHLO</name>
<dbReference type="Proteomes" id="UP000613740">
    <property type="component" value="Unassembled WGS sequence"/>
</dbReference>
<reference evidence="2" key="1">
    <citation type="journal article" date="2020" name="bioRxiv">
        <title>Comparative genomics of Chlamydomonas.</title>
        <authorList>
            <person name="Craig R.J."/>
            <person name="Hasan A.R."/>
            <person name="Ness R.W."/>
            <person name="Keightley P.D."/>
        </authorList>
    </citation>
    <scope>NUCLEOTIDE SEQUENCE</scope>
    <source>
        <strain evidence="2">CCAP 11/173</strain>
    </source>
</reference>
<evidence type="ECO:0000313" key="2">
    <source>
        <dbReference type="EMBL" id="KAG2452175.1"/>
    </source>
</evidence>
<dbReference type="Gene3D" id="1.20.58.1710">
    <property type="match status" value="1"/>
</dbReference>
<protein>
    <recommendedName>
        <fullName evidence="4">Mediator of RNA polymerase II transcription subunit 8</fullName>
    </recommendedName>
</protein>
<organism evidence="2 3">
    <name type="scientific">Chlamydomonas schloesseri</name>
    <dbReference type="NCBI Taxonomy" id="2026947"/>
    <lineage>
        <taxon>Eukaryota</taxon>
        <taxon>Viridiplantae</taxon>
        <taxon>Chlorophyta</taxon>
        <taxon>core chlorophytes</taxon>
        <taxon>Chlorophyceae</taxon>
        <taxon>CS clade</taxon>
        <taxon>Chlamydomonadales</taxon>
        <taxon>Chlamydomonadaceae</taxon>
        <taxon>Chlamydomonas</taxon>
    </lineage>
</organism>
<sequence length="260" mass="26245">MGSAPTQGNLLAVRKRAEDLQKTIDQVIYALRFNSGLLKWDDIINKYSVINKQLASLREALRPGTLDGYALLPRVVPDAGFAEAVTVQLSSALTPEGEAAAVEAAAAVDEALGLGPPGQMPSMQRFEILNSAVEAHNGLISALTGTAGAGSEGPLCEQGPLRKRQREISDSTMGVLQAKARTQAAAAAALAAAASGPPAATTGGGRQVTAHASLVQRGRQQPGGVPTAAGPGGGVGGAGASEGPMDPALVFLLSGVRPGQ</sequence>
<proteinExistence type="predicted"/>
<evidence type="ECO:0008006" key="4">
    <source>
        <dbReference type="Google" id="ProtNLM"/>
    </source>
</evidence>
<keyword evidence="3" id="KW-1185">Reference proteome</keyword>
<gene>
    <name evidence="2" type="ORF">HYH02_003207</name>
</gene>
<dbReference type="EMBL" id="JAEHOD010000006">
    <property type="protein sequence ID" value="KAG2452175.1"/>
    <property type="molecule type" value="Genomic_DNA"/>
</dbReference>
<dbReference type="AlphaFoldDB" id="A0A835WTA5"/>
<evidence type="ECO:0000256" key="1">
    <source>
        <dbReference type="SAM" id="MobiDB-lite"/>
    </source>
</evidence>
<dbReference type="OrthoDB" id="542418at2759"/>
<accession>A0A835WTA5</accession>
<feature type="region of interest" description="Disordered" evidence="1">
    <location>
        <begin position="217"/>
        <end position="246"/>
    </location>
</feature>
<comment type="caution">
    <text evidence="2">The sequence shown here is derived from an EMBL/GenBank/DDBJ whole genome shotgun (WGS) entry which is preliminary data.</text>
</comment>
<feature type="compositionally biased region" description="Gly residues" evidence="1">
    <location>
        <begin position="230"/>
        <end position="240"/>
    </location>
</feature>